<dbReference type="InterPro" id="IPR002049">
    <property type="entry name" value="LE_dom"/>
</dbReference>
<dbReference type="VEuPathDB" id="VectorBase:LDEU005203"/>
<dbReference type="Pfam" id="PF00053">
    <property type="entry name" value="EGF_laminin"/>
    <property type="match status" value="11"/>
</dbReference>
<dbReference type="GO" id="GO:0043256">
    <property type="term" value="C:laminin complex"/>
    <property type="evidence" value="ECO:0007669"/>
    <property type="project" value="TreeGrafter"/>
</dbReference>
<keyword evidence="4" id="KW-0732">Signal</keyword>
<dbReference type="GO" id="GO:0007411">
    <property type="term" value="P:axon guidance"/>
    <property type="evidence" value="ECO:0007669"/>
    <property type="project" value="TreeGrafter"/>
</dbReference>
<dbReference type="STRING" id="299467.A0A443SH30"/>
<feature type="coiled-coil region" evidence="13">
    <location>
        <begin position="1585"/>
        <end position="1633"/>
    </location>
</feature>
<dbReference type="SUPFAM" id="SSF57997">
    <property type="entry name" value="Tropomyosin"/>
    <property type="match status" value="2"/>
</dbReference>
<dbReference type="FunFam" id="2.10.25.10:FF:000084">
    <property type="entry name" value="Laminin subunit alpha 3"/>
    <property type="match status" value="1"/>
</dbReference>
<evidence type="ECO:0000256" key="14">
    <source>
        <dbReference type="SAM" id="MobiDB-lite"/>
    </source>
</evidence>
<protein>
    <submittedName>
        <fullName evidence="18">Laminin subunit beta-1-like protein</fullName>
    </submittedName>
</protein>
<accession>A0A443SH30</accession>
<feature type="domain" description="Laminin EGF-like" evidence="15">
    <location>
        <begin position="1260"/>
        <end position="1305"/>
    </location>
</feature>
<dbReference type="FunFam" id="2.10.25.10:FF:000105">
    <property type="entry name" value="laminin subunit gamma-1"/>
    <property type="match status" value="1"/>
</dbReference>
<feature type="domain" description="Laminin N-terminal" evidence="17">
    <location>
        <begin position="186"/>
        <end position="426"/>
    </location>
</feature>
<feature type="disulfide bond" evidence="12">
    <location>
        <begin position="1184"/>
        <end position="1193"/>
    </location>
</feature>
<feature type="disulfide bond" evidence="12">
    <location>
        <begin position="908"/>
        <end position="925"/>
    </location>
</feature>
<dbReference type="FunFam" id="2.10.25.10:FF:000074">
    <property type="entry name" value="Laminin subunit alpha"/>
    <property type="match status" value="1"/>
</dbReference>
<evidence type="ECO:0000256" key="1">
    <source>
        <dbReference type="ARBA" id="ARBA00004302"/>
    </source>
</evidence>
<dbReference type="FunFam" id="2.170.300.10:FF:000001">
    <property type="entry name" value="Laminin subunit beta-1"/>
    <property type="match status" value="1"/>
</dbReference>
<dbReference type="SUPFAM" id="SSF57196">
    <property type="entry name" value="EGF/Laminin"/>
    <property type="match status" value="12"/>
</dbReference>
<proteinExistence type="predicted"/>
<evidence type="ECO:0000259" key="17">
    <source>
        <dbReference type="PROSITE" id="PS51117"/>
    </source>
</evidence>
<feature type="disulfide bond" evidence="12">
    <location>
        <begin position="1214"/>
        <end position="1231"/>
    </location>
</feature>
<evidence type="ECO:0000256" key="10">
    <source>
        <dbReference type="ARBA" id="ARBA00023180"/>
    </source>
</evidence>
<evidence type="ECO:0000256" key="8">
    <source>
        <dbReference type="ARBA" id="ARBA00023054"/>
    </source>
</evidence>
<evidence type="ECO:0000256" key="2">
    <source>
        <dbReference type="ARBA" id="ARBA00022525"/>
    </source>
</evidence>
<feature type="disulfide bond" evidence="12">
    <location>
        <begin position="927"/>
        <end position="936"/>
    </location>
</feature>
<dbReference type="Gene3D" id="2.10.25.10">
    <property type="entry name" value="Laminin"/>
    <property type="match status" value="11"/>
</dbReference>
<evidence type="ECO:0000259" key="15">
    <source>
        <dbReference type="PROSITE" id="PS50027"/>
    </source>
</evidence>
<dbReference type="CDD" id="cd00055">
    <property type="entry name" value="EGF_Lam"/>
    <property type="match status" value="13"/>
</dbReference>
<feature type="disulfide bond" evidence="12">
    <location>
        <begin position="1280"/>
        <end position="1289"/>
    </location>
</feature>
<feature type="coiled-coil region" evidence="13">
    <location>
        <begin position="1364"/>
        <end position="1426"/>
    </location>
</feature>
<keyword evidence="6" id="KW-0084">Basement membrane</keyword>
<feature type="domain" description="Laminin EGF-like" evidence="15">
    <location>
        <begin position="1212"/>
        <end position="1259"/>
    </location>
</feature>
<keyword evidence="19" id="KW-1185">Reference proteome</keyword>
<dbReference type="InterPro" id="IPR008211">
    <property type="entry name" value="Laminin_N"/>
</dbReference>
<dbReference type="InterPro" id="IPR013015">
    <property type="entry name" value="Laminin_IV_B"/>
</dbReference>
<evidence type="ECO:0000256" key="3">
    <source>
        <dbReference type="ARBA" id="ARBA00022530"/>
    </source>
</evidence>
<dbReference type="FunFam" id="2.60.120.260:FF:000010">
    <property type="entry name" value="Laminin subunit beta 1"/>
    <property type="match status" value="1"/>
</dbReference>
<feature type="domain" description="Laminin EGF-like" evidence="15">
    <location>
        <begin position="906"/>
        <end position="953"/>
    </location>
</feature>
<dbReference type="FunFam" id="2.10.25.10:FF:000065">
    <property type="entry name" value="Laminin subunit beta 1"/>
    <property type="match status" value="1"/>
</dbReference>
<dbReference type="PROSITE" id="PS01248">
    <property type="entry name" value="EGF_LAM_1"/>
    <property type="match status" value="4"/>
</dbReference>
<dbReference type="CDD" id="cd22302">
    <property type="entry name" value="cc_DmLAMB1-like_C"/>
    <property type="match status" value="1"/>
</dbReference>
<dbReference type="Proteomes" id="UP000288716">
    <property type="component" value="Unassembled WGS sequence"/>
</dbReference>
<feature type="disulfide bond" evidence="12">
    <location>
        <begin position="1019"/>
        <end position="1028"/>
    </location>
</feature>
<dbReference type="InterPro" id="IPR050440">
    <property type="entry name" value="Laminin/Netrin_ECM"/>
</dbReference>
<dbReference type="GO" id="GO:0009887">
    <property type="term" value="P:animal organ morphogenesis"/>
    <property type="evidence" value="ECO:0007669"/>
    <property type="project" value="TreeGrafter"/>
</dbReference>
<dbReference type="GO" id="GO:0034446">
    <property type="term" value="P:substrate adhesion-dependent cell spreading"/>
    <property type="evidence" value="ECO:0007669"/>
    <property type="project" value="TreeGrafter"/>
</dbReference>
<feature type="disulfide bond" evidence="12">
    <location>
        <begin position="518"/>
        <end position="527"/>
    </location>
</feature>
<keyword evidence="11 12" id="KW-0424">Laminin EGF-like domain</keyword>
<evidence type="ECO:0000313" key="19">
    <source>
        <dbReference type="Proteomes" id="UP000288716"/>
    </source>
</evidence>
<feature type="disulfide bond" evidence="12">
    <location>
        <begin position="1233"/>
        <end position="1242"/>
    </location>
</feature>
<feature type="disulfide bond" evidence="12">
    <location>
        <begin position="956"/>
        <end position="973"/>
    </location>
</feature>
<dbReference type="FunFam" id="2.10.25.10:FF:000188">
    <property type="entry name" value="Laminin subunit gamma 2"/>
    <property type="match status" value="1"/>
</dbReference>
<feature type="disulfide bond" evidence="12">
    <location>
        <begin position="1212"/>
        <end position="1224"/>
    </location>
</feature>
<feature type="compositionally biased region" description="Basic and acidic residues" evidence="14">
    <location>
        <begin position="37"/>
        <end position="49"/>
    </location>
</feature>
<feature type="disulfide bond" evidence="12">
    <location>
        <begin position="1133"/>
        <end position="1142"/>
    </location>
</feature>
<dbReference type="FunFam" id="2.10.25.10:FF:000138">
    <property type="entry name" value="Laminin subunit beta 1"/>
    <property type="match status" value="1"/>
</dbReference>
<dbReference type="SMART" id="SM00136">
    <property type="entry name" value="LamNT"/>
    <property type="match status" value="1"/>
</dbReference>
<keyword evidence="8 13" id="KW-0175">Coiled coil</keyword>
<dbReference type="Gene3D" id="2.170.300.10">
    <property type="entry name" value="Tie2 ligand-binding domain superfamily"/>
    <property type="match status" value="1"/>
</dbReference>
<keyword evidence="9 12" id="KW-1015">Disulfide bond</keyword>
<dbReference type="FunFam" id="2.10.25.10:FF:000090">
    <property type="entry name" value="laminin subunit alpha"/>
    <property type="match status" value="1"/>
</dbReference>
<reference evidence="18 19" key="1">
    <citation type="journal article" date="2018" name="Gigascience">
        <title>Genomes of trombidid mites reveal novel predicted allergens and laterally-transferred genes associated with secondary metabolism.</title>
        <authorList>
            <person name="Dong X."/>
            <person name="Chaisiri K."/>
            <person name="Xia D."/>
            <person name="Armstrong S.D."/>
            <person name="Fang Y."/>
            <person name="Donnelly M.J."/>
            <person name="Kadowaki T."/>
            <person name="McGarry J.W."/>
            <person name="Darby A.C."/>
            <person name="Makepeace B.L."/>
        </authorList>
    </citation>
    <scope>NUCLEOTIDE SEQUENCE [LARGE SCALE GENOMIC DNA]</scope>
    <source>
        <strain evidence="18">UoL-UT</strain>
    </source>
</reference>
<name>A0A443SH30_9ACAR</name>
<feature type="disulfide bond" evidence="12">
    <location>
        <begin position="906"/>
        <end position="918"/>
    </location>
</feature>
<dbReference type="Pfam" id="PF00055">
    <property type="entry name" value="Laminin_N"/>
    <property type="match status" value="1"/>
</dbReference>
<evidence type="ECO:0000256" key="7">
    <source>
        <dbReference type="ARBA" id="ARBA00022889"/>
    </source>
</evidence>
<feature type="non-terminal residue" evidence="18">
    <location>
        <position position="1906"/>
    </location>
</feature>
<dbReference type="PROSITE" id="PS51117">
    <property type="entry name" value="LAMININ_NTER"/>
    <property type="match status" value="1"/>
</dbReference>
<feature type="domain" description="Laminin IV type B" evidence="16">
    <location>
        <begin position="700"/>
        <end position="900"/>
    </location>
</feature>
<feature type="domain" description="Laminin EGF-like" evidence="15">
    <location>
        <begin position="610"/>
        <end position="660"/>
    </location>
</feature>
<feature type="region of interest" description="Disordered" evidence="14">
    <location>
        <begin position="1"/>
        <end position="78"/>
    </location>
</feature>
<evidence type="ECO:0000256" key="6">
    <source>
        <dbReference type="ARBA" id="ARBA00022869"/>
    </source>
</evidence>
<feature type="domain" description="Laminin EGF-like" evidence="15">
    <location>
        <begin position="1161"/>
        <end position="1211"/>
    </location>
</feature>
<feature type="domain" description="Laminin EGF-like" evidence="15">
    <location>
        <begin position="551"/>
        <end position="609"/>
    </location>
</feature>
<feature type="domain" description="Laminin EGF-like" evidence="15">
    <location>
        <begin position="1109"/>
        <end position="1160"/>
    </location>
</feature>
<feature type="disulfide bond" evidence="12">
    <location>
        <begin position="1260"/>
        <end position="1272"/>
    </location>
</feature>
<feature type="domain" description="Laminin EGF-like" evidence="15">
    <location>
        <begin position="1000"/>
        <end position="1049"/>
    </location>
</feature>
<feature type="domain" description="Laminin EGF-like" evidence="15">
    <location>
        <begin position="488"/>
        <end position="550"/>
    </location>
</feature>
<feature type="coiled-coil region" evidence="13">
    <location>
        <begin position="1709"/>
        <end position="1893"/>
    </location>
</feature>
<dbReference type="PROSITE" id="PS00022">
    <property type="entry name" value="EGF_1"/>
    <property type="match status" value="1"/>
</dbReference>
<dbReference type="GO" id="GO:0009888">
    <property type="term" value="P:tissue development"/>
    <property type="evidence" value="ECO:0007669"/>
    <property type="project" value="TreeGrafter"/>
</dbReference>
<keyword evidence="2" id="KW-0964">Secreted</keyword>
<feature type="compositionally biased region" description="Basic and acidic residues" evidence="14">
    <location>
        <begin position="1"/>
        <end position="13"/>
    </location>
</feature>
<dbReference type="PANTHER" id="PTHR10574">
    <property type="entry name" value="NETRIN/LAMININ-RELATED"/>
    <property type="match status" value="1"/>
</dbReference>
<dbReference type="SMART" id="SM00180">
    <property type="entry name" value="EGF_Lam"/>
    <property type="match status" value="13"/>
</dbReference>
<dbReference type="Pfam" id="PF24973">
    <property type="entry name" value="EGF_LMN_ATRN"/>
    <property type="match status" value="2"/>
</dbReference>
<gene>
    <name evidence="18" type="ORF">B4U80_08952</name>
</gene>
<dbReference type="SMART" id="SM00181">
    <property type="entry name" value="EGF"/>
    <property type="match status" value="6"/>
</dbReference>
<feature type="disulfide bond" evidence="12">
    <location>
        <begin position="644"/>
        <end position="658"/>
    </location>
</feature>
<keyword evidence="5" id="KW-0677">Repeat</keyword>
<comment type="subcellular location">
    <subcellularLocation>
        <location evidence="1">Secreted</location>
        <location evidence="1">Extracellular space</location>
        <location evidence="1">Extracellular matrix</location>
        <location evidence="1">Basement membrane</location>
    </subcellularLocation>
</comment>
<dbReference type="FunFam" id="2.10.25.10:FF:000130">
    <property type="entry name" value="Laminin subunit beta 1"/>
    <property type="match status" value="1"/>
</dbReference>
<feature type="domain" description="Laminin EGF-like" evidence="15">
    <location>
        <begin position="954"/>
        <end position="999"/>
    </location>
</feature>
<comment type="caution">
    <text evidence="18">The sequence shown here is derived from an EMBL/GenBank/DDBJ whole genome shotgun (WGS) entry which is preliminary data.</text>
</comment>
<sequence length="1906" mass="214034">SETAHSRSSEPKIVEGSYFDQRRNFDQRRTPYSLEGISHRPDSSRRTEYEQGSYGRNYEYSSSRDTTRDSYRGGQYSRTYNRTVVSNVDSVRQPVSSSSHITRQYNTSISQGSRVTSISSSGQRVHTPLLWYNRTWHWSTNKTRAYDADLDGTTLPPNSFDPIFENTVHKFDDNHPFNKFGQTSCDSYSCHPPVGDLLIGRENKLSASSTCGLYGPQKYCILSHLQSRKKCYTCNSDDRYKDDNYQYHKIQNIVTKEHIRNEKFWWQAENGVENVSIRLDLEAEFQFTHLIIVFQTFRPAAMIIERSDDGGNTWKIYQYFAKNCKETFRHVKMGPRRKVDDVVCEQKYSDVNPSSNGEVIFSVLPQHIQQQINNPYSEEVQSVIRITNLRINFTKLHTFGDDKLDNREEIKRKYYYAINNMVVRGSCSCYGHASRCISEGHVVPGMVYGKCDCNHNTQGANCEKCKDLYNDLRWKPANGSETNACKKCNCNNHATRCKFDEAVFQASNGVSGGVCEDCQHNTEGKNCEFCKPLFYRDPQRSIDDPNVCQPCDCDPRGVLDEGNCDNLDSDYSTVAGKCRCKDNVDGRRCDRCKPDFWNLNKSDPLGCLPCTCNKNGTVGNMGCNPTTGECICKRNVVGKNCNECAPDHFGLREEDEGCTPCDCDVGGSYSRSCDVRSGQCSCRPYLKGRTCRQIEDNFFVPDLDYLTLEGENGRSDAQSQIIIRQRYPGQEPTWTGDGFREMYPGSFIEFDVSDIPMGMDYDILVRYEPKPERVEAKVVIDSRGQSFGTCRNKINDRGTVNLEPHYRVATVSGGPFCFEKGGHYKVKLEVGPSTDISSILVDSIVLIPDVHSMDILNTPNAKREFDHFKCGQLFNSAATRPHTIPEVCKKYLHSITMQVFDGARPCDCYPLGSKSLICSKFGGRCECKPNVVGLRCDRCANGFYDLGADGCKPCDCDSVGSLDNLCDQQSGQCKCKNNTYGRKCDECQPGYWNYPSCEKCRCHGHTERCDSKTGICINCRDHTAGPHCEICEAGYYGNPLYGPDNQCKPCPCPGLPGSSMSHADSCYMDPRTGIPVCRCHPGYVGDQCDKCAENYWGNPSVPGGKCLPCDCNNNIDISQPGNCDQRTGECLKCIYHTEGPNCERCVDGYYGNATRQQCRQCICHSLGTDKSKGSCNRTSGECHCLPGVNGTQCDVCKENFWNLASGKGCEPCNCDLQGSYKQKCDELDGMCHCLKGYGGKRCDECEPNYYGDPTEKCYPCDCNTPGSATTQCARNGSCICRKGIAGERCDRCARGYYGNAPHCQFCGECFENWDMIIQNLRNHTLRLLETAKRIRNTGTTGAYKEQFLTIEEHLLEIERIISGASITENDIADIESRINELRNILNDLQDKLNNYEKQMDKTISRTTDAEINIADLRIRVKQLETDTIMLKKNMTELQAMNVDGAYNLTKQAQSRSRVAESKVQSEVPMLAQSEGLRRQTEKLLDTAAIHFNQSYNQNQIAVAEIQRKIGILEMDVPNVNELVCGGRSTLDDCDSSCGGALCPICGELSCDGAVTIAGTALEFGKKADESLKGLREFVNKQWNSIQDAKSKADEAYREALNAYNKAMHAKSESENTTKDIQDLLDKIDEFLDKALAKPSEIRTLANECIAKDISLTPTEIINLARQINETILSITNIQKILLDTAGDLATANQLRQRADLAKIRADSILNTAKQVIDILQRALEAQQKAEEAIRRATGNIDNTQKDLDLISQETAAAGKVSQGAQQGIADLQKRLDELKKLYTSNELYVEKVVKESELAGTMAKDAENGARNLETKFEDAARQLEEKANVSARVKERAENLKERARLLAENANSKLQDLQEIEDEFDENERKLKSYEKLIDDLNRDMTEHLKTIDYWANYHRSCNG</sequence>
<feature type="disulfide bond" evidence="12">
    <location>
        <begin position="580"/>
        <end position="589"/>
    </location>
</feature>
<feature type="disulfide bond" evidence="12">
    <location>
        <begin position="632"/>
        <end position="641"/>
    </location>
</feature>
<dbReference type="Gene3D" id="2.60.120.260">
    <property type="entry name" value="Galactose-binding domain-like"/>
    <property type="match status" value="1"/>
</dbReference>
<evidence type="ECO:0000256" key="9">
    <source>
        <dbReference type="ARBA" id="ARBA00023157"/>
    </source>
</evidence>
<feature type="disulfide bond" evidence="12">
    <location>
        <begin position="954"/>
        <end position="966"/>
    </location>
</feature>
<evidence type="ECO:0000259" key="16">
    <source>
        <dbReference type="PROSITE" id="PS51116"/>
    </source>
</evidence>
<dbReference type="OrthoDB" id="5985440at2759"/>
<dbReference type="PROSITE" id="PS51116">
    <property type="entry name" value="LAMININ_IVB"/>
    <property type="match status" value="1"/>
</dbReference>
<dbReference type="GO" id="GO:0070831">
    <property type="term" value="P:basement membrane assembly"/>
    <property type="evidence" value="ECO:0007669"/>
    <property type="project" value="TreeGrafter"/>
</dbReference>
<feature type="disulfide bond" evidence="12">
    <location>
        <begin position="975"/>
        <end position="984"/>
    </location>
</feature>
<dbReference type="EMBL" id="NCKV01002434">
    <property type="protein sequence ID" value="RWS26837.1"/>
    <property type="molecule type" value="Genomic_DNA"/>
</dbReference>
<organism evidence="18 19">
    <name type="scientific">Leptotrombidium deliense</name>
    <dbReference type="NCBI Taxonomy" id="299467"/>
    <lineage>
        <taxon>Eukaryota</taxon>
        <taxon>Metazoa</taxon>
        <taxon>Ecdysozoa</taxon>
        <taxon>Arthropoda</taxon>
        <taxon>Chelicerata</taxon>
        <taxon>Arachnida</taxon>
        <taxon>Acari</taxon>
        <taxon>Acariformes</taxon>
        <taxon>Trombidiformes</taxon>
        <taxon>Prostigmata</taxon>
        <taxon>Anystina</taxon>
        <taxon>Parasitengona</taxon>
        <taxon>Trombiculoidea</taxon>
        <taxon>Trombiculidae</taxon>
        <taxon>Leptotrombidium</taxon>
    </lineage>
</organism>
<evidence type="ECO:0000313" key="18">
    <source>
        <dbReference type="EMBL" id="RWS26837.1"/>
    </source>
</evidence>
<dbReference type="PROSITE" id="PS50027">
    <property type="entry name" value="EGF_LAM_2"/>
    <property type="match status" value="10"/>
</dbReference>
<dbReference type="PANTHER" id="PTHR10574:SF375">
    <property type="entry name" value="LAMININ SUBUNIT BETA-1"/>
    <property type="match status" value="1"/>
</dbReference>
<evidence type="ECO:0000256" key="11">
    <source>
        <dbReference type="ARBA" id="ARBA00023292"/>
    </source>
</evidence>
<keyword evidence="10" id="KW-0325">Glycoprotein</keyword>
<evidence type="ECO:0000256" key="13">
    <source>
        <dbReference type="SAM" id="Coils"/>
    </source>
</evidence>
<evidence type="ECO:0000256" key="12">
    <source>
        <dbReference type="PROSITE-ProRule" id="PRU00460"/>
    </source>
</evidence>
<evidence type="ECO:0000256" key="4">
    <source>
        <dbReference type="ARBA" id="ARBA00022729"/>
    </source>
</evidence>
<dbReference type="InterPro" id="IPR056863">
    <property type="entry name" value="LMN_ATRN_NET-like_EGF"/>
</dbReference>
<keyword evidence="7" id="KW-0130">Cell adhesion</keyword>
<dbReference type="GO" id="GO:0016477">
    <property type="term" value="P:cell migration"/>
    <property type="evidence" value="ECO:0007669"/>
    <property type="project" value="TreeGrafter"/>
</dbReference>
<dbReference type="FunFam" id="2.10.25.10:FF:000011">
    <property type="entry name" value="Cadherin EGF LAG seven-pass G-type receptor"/>
    <property type="match status" value="2"/>
</dbReference>
<dbReference type="PRINTS" id="PR00011">
    <property type="entry name" value="EGFLAMININ"/>
</dbReference>
<keyword evidence="3" id="KW-0272">Extracellular matrix</keyword>
<dbReference type="Pfam" id="PF21199">
    <property type="entry name" value="LAMININ_IV_B"/>
    <property type="match status" value="1"/>
</dbReference>
<feature type="non-terminal residue" evidence="18">
    <location>
        <position position="1"/>
    </location>
</feature>
<feature type="compositionally biased region" description="Basic and acidic residues" evidence="14">
    <location>
        <begin position="20"/>
        <end position="29"/>
    </location>
</feature>
<comment type="caution">
    <text evidence="12">Lacks conserved residue(s) required for the propagation of feature annotation.</text>
</comment>
<dbReference type="InterPro" id="IPR000742">
    <property type="entry name" value="EGF"/>
</dbReference>
<evidence type="ECO:0000256" key="5">
    <source>
        <dbReference type="ARBA" id="ARBA00022737"/>
    </source>
</evidence>